<comment type="caution">
    <text evidence="2">The sequence shown here is derived from an EMBL/GenBank/DDBJ whole genome shotgun (WGS) entry which is preliminary data.</text>
</comment>
<dbReference type="AlphaFoldDB" id="A0AAV9CGL1"/>
<gene>
    <name evidence="2" type="ORF">QJS10_CPB19g01400</name>
</gene>
<dbReference type="EMBL" id="JAUJYO010000019">
    <property type="protein sequence ID" value="KAK1287641.1"/>
    <property type="molecule type" value="Genomic_DNA"/>
</dbReference>
<keyword evidence="1" id="KW-1133">Transmembrane helix</keyword>
<evidence type="ECO:0000256" key="1">
    <source>
        <dbReference type="SAM" id="Phobius"/>
    </source>
</evidence>
<protein>
    <submittedName>
        <fullName evidence="2">Uncharacterized protein</fullName>
    </submittedName>
</protein>
<keyword evidence="1" id="KW-0812">Transmembrane</keyword>
<evidence type="ECO:0000313" key="3">
    <source>
        <dbReference type="Proteomes" id="UP001180020"/>
    </source>
</evidence>
<dbReference type="Proteomes" id="UP001180020">
    <property type="component" value="Unassembled WGS sequence"/>
</dbReference>
<sequence>MLMITLLKLHYHQHLQGSIGIEWLTLISNRLMISSLKVLRVLGKDTMWLLTHQFFSKRNTSLPRDPGVLKCRAPCTIMYGLKIKMIIVPQFHDKRVHAHLMYYVFHSSVCFPQYIIIIFMNTIKAYKI</sequence>
<name>A0AAV9CGL1_ACOCL</name>
<feature type="transmembrane region" description="Helical" evidence="1">
    <location>
        <begin position="100"/>
        <end position="123"/>
    </location>
</feature>
<proteinExistence type="predicted"/>
<reference evidence="2" key="2">
    <citation type="submission" date="2023-06" db="EMBL/GenBank/DDBJ databases">
        <authorList>
            <person name="Ma L."/>
            <person name="Liu K.-W."/>
            <person name="Li Z."/>
            <person name="Hsiao Y.-Y."/>
            <person name="Qi Y."/>
            <person name="Fu T."/>
            <person name="Tang G."/>
            <person name="Zhang D."/>
            <person name="Sun W.-H."/>
            <person name="Liu D.-K."/>
            <person name="Li Y."/>
            <person name="Chen G.-Z."/>
            <person name="Liu X.-D."/>
            <person name="Liao X.-Y."/>
            <person name="Jiang Y.-T."/>
            <person name="Yu X."/>
            <person name="Hao Y."/>
            <person name="Huang J."/>
            <person name="Zhao X.-W."/>
            <person name="Ke S."/>
            <person name="Chen Y.-Y."/>
            <person name="Wu W.-L."/>
            <person name="Hsu J.-L."/>
            <person name="Lin Y.-F."/>
            <person name="Huang M.-D."/>
            <person name="Li C.-Y."/>
            <person name="Huang L."/>
            <person name="Wang Z.-W."/>
            <person name="Zhao X."/>
            <person name="Zhong W.-Y."/>
            <person name="Peng D.-H."/>
            <person name="Ahmad S."/>
            <person name="Lan S."/>
            <person name="Zhang J.-S."/>
            <person name="Tsai W.-C."/>
            <person name="Van De Peer Y."/>
            <person name="Liu Z.-J."/>
        </authorList>
    </citation>
    <scope>NUCLEOTIDE SEQUENCE</scope>
    <source>
        <strain evidence="2">CP</strain>
        <tissue evidence="2">Leaves</tissue>
    </source>
</reference>
<evidence type="ECO:0000313" key="2">
    <source>
        <dbReference type="EMBL" id="KAK1287641.1"/>
    </source>
</evidence>
<keyword evidence="3" id="KW-1185">Reference proteome</keyword>
<keyword evidence="1" id="KW-0472">Membrane</keyword>
<reference evidence="2" key="1">
    <citation type="journal article" date="2023" name="Nat. Commun.">
        <title>Diploid and tetraploid genomes of Acorus and the evolution of monocots.</title>
        <authorList>
            <person name="Ma L."/>
            <person name="Liu K.W."/>
            <person name="Li Z."/>
            <person name="Hsiao Y.Y."/>
            <person name="Qi Y."/>
            <person name="Fu T."/>
            <person name="Tang G.D."/>
            <person name="Zhang D."/>
            <person name="Sun W.H."/>
            <person name="Liu D.K."/>
            <person name="Li Y."/>
            <person name="Chen G.Z."/>
            <person name="Liu X.D."/>
            <person name="Liao X.Y."/>
            <person name="Jiang Y.T."/>
            <person name="Yu X."/>
            <person name="Hao Y."/>
            <person name="Huang J."/>
            <person name="Zhao X.W."/>
            <person name="Ke S."/>
            <person name="Chen Y.Y."/>
            <person name="Wu W.L."/>
            <person name="Hsu J.L."/>
            <person name="Lin Y.F."/>
            <person name="Huang M.D."/>
            <person name="Li C.Y."/>
            <person name="Huang L."/>
            <person name="Wang Z.W."/>
            <person name="Zhao X."/>
            <person name="Zhong W.Y."/>
            <person name="Peng D.H."/>
            <person name="Ahmad S."/>
            <person name="Lan S."/>
            <person name="Zhang J.S."/>
            <person name="Tsai W.C."/>
            <person name="Van de Peer Y."/>
            <person name="Liu Z.J."/>
        </authorList>
    </citation>
    <scope>NUCLEOTIDE SEQUENCE</scope>
    <source>
        <strain evidence="2">CP</strain>
    </source>
</reference>
<accession>A0AAV9CGL1</accession>
<organism evidence="2 3">
    <name type="scientific">Acorus calamus</name>
    <name type="common">Sweet flag</name>
    <dbReference type="NCBI Taxonomy" id="4465"/>
    <lineage>
        <taxon>Eukaryota</taxon>
        <taxon>Viridiplantae</taxon>
        <taxon>Streptophyta</taxon>
        <taxon>Embryophyta</taxon>
        <taxon>Tracheophyta</taxon>
        <taxon>Spermatophyta</taxon>
        <taxon>Magnoliopsida</taxon>
        <taxon>Liliopsida</taxon>
        <taxon>Acoraceae</taxon>
        <taxon>Acorus</taxon>
    </lineage>
</organism>